<feature type="domain" description="BRCT" evidence="2">
    <location>
        <begin position="119"/>
        <end position="223"/>
    </location>
</feature>
<keyword evidence="4" id="KW-1185">Reference proteome</keyword>
<gene>
    <name evidence="3" type="ORF">BLA29_009435</name>
</gene>
<dbReference type="SMART" id="SM00292">
    <property type="entry name" value="BRCT"/>
    <property type="match status" value="1"/>
</dbReference>
<evidence type="ECO:0000256" key="1">
    <source>
        <dbReference type="SAM" id="MobiDB-lite"/>
    </source>
</evidence>
<evidence type="ECO:0000313" key="4">
    <source>
        <dbReference type="Proteomes" id="UP000194236"/>
    </source>
</evidence>
<feature type="compositionally biased region" description="Polar residues" evidence="1">
    <location>
        <begin position="1"/>
        <end position="15"/>
    </location>
</feature>
<dbReference type="Pfam" id="PF00533">
    <property type="entry name" value="BRCT"/>
    <property type="match status" value="1"/>
</dbReference>
<dbReference type="PROSITE" id="PS50172">
    <property type="entry name" value="BRCT"/>
    <property type="match status" value="1"/>
</dbReference>
<name>A0A1Y3BHA8_EURMA</name>
<feature type="region of interest" description="Disordered" evidence="1">
    <location>
        <begin position="1"/>
        <end position="73"/>
    </location>
</feature>
<dbReference type="InterPro" id="IPR001357">
    <property type="entry name" value="BRCT_dom"/>
</dbReference>
<sequence length="259" mass="30300">MQSFNQHQSNVTGPSSGHHHAIMQPHHSHSPHPLGQVRQTFGPNVNQQQHPHYISHPPHMQQHPPPPHANRTMVPFHHHYQQQGNMRQIHLPPSLQQQHLQSLTTRFYGHETLPGSHIGAKSCLIGCTFYISSVYAENRFTKNLIGGWKRRIEKFGGKVVADLSSNNVTHVITEHLNLPMRSSQCHYQKMLPQQNPEHRYVSIFWLNDVLESERLLPPWRFYHLPVAFNPQTMPCKHHVCIMKFDYFIYCILLYFQIHR</sequence>
<proteinExistence type="predicted"/>
<dbReference type="AlphaFoldDB" id="A0A1Y3BHA8"/>
<feature type="compositionally biased region" description="Basic residues" evidence="1">
    <location>
        <begin position="17"/>
        <end position="30"/>
    </location>
</feature>
<dbReference type="SUPFAM" id="SSF52113">
    <property type="entry name" value="BRCT domain"/>
    <property type="match status" value="1"/>
</dbReference>
<dbReference type="CDD" id="cd17711">
    <property type="entry name" value="BRCT_PAXIP1_rpt3"/>
    <property type="match status" value="1"/>
</dbReference>
<accession>A0A1Y3BHA8</accession>
<dbReference type="Proteomes" id="UP000194236">
    <property type="component" value="Unassembled WGS sequence"/>
</dbReference>
<dbReference type="EMBL" id="MUJZ01019222">
    <property type="protein sequence ID" value="OTF80252.1"/>
    <property type="molecule type" value="Genomic_DNA"/>
</dbReference>
<dbReference type="InterPro" id="IPR036420">
    <property type="entry name" value="BRCT_dom_sf"/>
</dbReference>
<evidence type="ECO:0000313" key="3">
    <source>
        <dbReference type="EMBL" id="OTF80252.1"/>
    </source>
</evidence>
<comment type="caution">
    <text evidence="3">The sequence shown here is derived from an EMBL/GenBank/DDBJ whole genome shotgun (WGS) entry which is preliminary data.</text>
</comment>
<feature type="compositionally biased region" description="Polar residues" evidence="1">
    <location>
        <begin position="37"/>
        <end position="50"/>
    </location>
</feature>
<protein>
    <recommendedName>
        <fullName evidence="2">BRCT domain-containing protein</fullName>
    </recommendedName>
</protein>
<dbReference type="Gene3D" id="3.40.50.10190">
    <property type="entry name" value="BRCT domain"/>
    <property type="match status" value="1"/>
</dbReference>
<dbReference type="OrthoDB" id="342264at2759"/>
<organism evidence="3 4">
    <name type="scientific">Euroglyphus maynei</name>
    <name type="common">Mayne's house dust mite</name>
    <dbReference type="NCBI Taxonomy" id="6958"/>
    <lineage>
        <taxon>Eukaryota</taxon>
        <taxon>Metazoa</taxon>
        <taxon>Ecdysozoa</taxon>
        <taxon>Arthropoda</taxon>
        <taxon>Chelicerata</taxon>
        <taxon>Arachnida</taxon>
        <taxon>Acari</taxon>
        <taxon>Acariformes</taxon>
        <taxon>Sarcoptiformes</taxon>
        <taxon>Astigmata</taxon>
        <taxon>Psoroptidia</taxon>
        <taxon>Analgoidea</taxon>
        <taxon>Pyroglyphidae</taxon>
        <taxon>Pyroglyphinae</taxon>
        <taxon>Euroglyphus</taxon>
    </lineage>
</organism>
<evidence type="ECO:0000259" key="2">
    <source>
        <dbReference type="PROSITE" id="PS50172"/>
    </source>
</evidence>
<reference evidence="3 4" key="1">
    <citation type="submission" date="2017-03" db="EMBL/GenBank/DDBJ databases">
        <title>Genome Survey of Euroglyphus maynei.</title>
        <authorList>
            <person name="Arlian L.G."/>
            <person name="Morgan M.S."/>
            <person name="Rider S.D."/>
        </authorList>
    </citation>
    <scope>NUCLEOTIDE SEQUENCE [LARGE SCALE GENOMIC DNA]</scope>
    <source>
        <strain evidence="3">Arlian Lab</strain>
        <tissue evidence="3">Whole body</tissue>
    </source>
</reference>